<evidence type="ECO:0000313" key="3">
    <source>
        <dbReference type="EMBL" id="KAF2483639.1"/>
    </source>
</evidence>
<gene>
    <name evidence="3" type="ORF">BDY17DRAFT_151429</name>
</gene>
<keyword evidence="2" id="KW-1133">Transmembrane helix</keyword>
<keyword evidence="2" id="KW-0472">Membrane</keyword>
<feature type="transmembrane region" description="Helical" evidence="2">
    <location>
        <begin position="43"/>
        <end position="63"/>
    </location>
</feature>
<dbReference type="AlphaFoldDB" id="A0A6A6PU45"/>
<feature type="compositionally biased region" description="Basic and acidic residues" evidence="1">
    <location>
        <begin position="119"/>
        <end position="131"/>
    </location>
</feature>
<proteinExistence type="predicted"/>
<feature type="region of interest" description="Disordered" evidence="1">
    <location>
        <begin position="118"/>
        <end position="149"/>
    </location>
</feature>
<keyword evidence="2" id="KW-0812">Transmembrane</keyword>
<evidence type="ECO:0000313" key="4">
    <source>
        <dbReference type="Proteomes" id="UP000799767"/>
    </source>
</evidence>
<dbReference type="GeneID" id="54470633"/>
<sequence>MTVSVLLERHQHAHMGWYNSPSSSERPCPTMRLPLSPPQTTKMLNLFFFAFTLTVLAFFIEFFRWRRRRQMYQLLAAQEGGLEGGAYGQYAIAPPPYIFVTNVDLDCSYEPPEYDSEAYEVKPEADAERLDAPTSPRRVRFAEDEADSA</sequence>
<accession>A0A6A6PU45</accession>
<dbReference type="RefSeq" id="XP_033590209.1">
    <property type="nucleotide sequence ID" value="XM_033729631.1"/>
</dbReference>
<name>A0A6A6PU45_9PEZI</name>
<evidence type="ECO:0000256" key="1">
    <source>
        <dbReference type="SAM" id="MobiDB-lite"/>
    </source>
</evidence>
<organism evidence="3 4">
    <name type="scientific">Neohortaea acidophila</name>
    <dbReference type="NCBI Taxonomy" id="245834"/>
    <lineage>
        <taxon>Eukaryota</taxon>
        <taxon>Fungi</taxon>
        <taxon>Dikarya</taxon>
        <taxon>Ascomycota</taxon>
        <taxon>Pezizomycotina</taxon>
        <taxon>Dothideomycetes</taxon>
        <taxon>Dothideomycetidae</taxon>
        <taxon>Mycosphaerellales</taxon>
        <taxon>Teratosphaeriaceae</taxon>
        <taxon>Neohortaea</taxon>
    </lineage>
</organism>
<evidence type="ECO:0000256" key="2">
    <source>
        <dbReference type="SAM" id="Phobius"/>
    </source>
</evidence>
<reference evidence="3" key="1">
    <citation type="journal article" date="2020" name="Stud. Mycol.">
        <title>101 Dothideomycetes genomes: a test case for predicting lifestyles and emergence of pathogens.</title>
        <authorList>
            <person name="Haridas S."/>
            <person name="Albert R."/>
            <person name="Binder M."/>
            <person name="Bloem J."/>
            <person name="Labutti K."/>
            <person name="Salamov A."/>
            <person name="Andreopoulos B."/>
            <person name="Baker S."/>
            <person name="Barry K."/>
            <person name="Bills G."/>
            <person name="Bluhm B."/>
            <person name="Cannon C."/>
            <person name="Castanera R."/>
            <person name="Culley D."/>
            <person name="Daum C."/>
            <person name="Ezra D."/>
            <person name="Gonzalez J."/>
            <person name="Henrissat B."/>
            <person name="Kuo A."/>
            <person name="Liang C."/>
            <person name="Lipzen A."/>
            <person name="Lutzoni F."/>
            <person name="Magnuson J."/>
            <person name="Mondo S."/>
            <person name="Nolan M."/>
            <person name="Ohm R."/>
            <person name="Pangilinan J."/>
            <person name="Park H.-J."/>
            <person name="Ramirez L."/>
            <person name="Alfaro M."/>
            <person name="Sun H."/>
            <person name="Tritt A."/>
            <person name="Yoshinaga Y."/>
            <person name="Zwiers L.-H."/>
            <person name="Turgeon B."/>
            <person name="Goodwin S."/>
            <person name="Spatafora J."/>
            <person name="Crous P."/>
            <person name="Grigoriev I."/>
        </authorList>
    </citation>
    <scope>NUCLEOTIDE SEQUENCE</scope>
    <source>
        <strain evidence="3">CBS 113389</strain>
    </source>
</reference>
<dbReference type="Proteomes" id="UP000799767">
    <property type="component" value="Unassembled WGS sequence"/>
</dbReference>
<keyword evidence="4" id="KW-1185">Reference proteome</keyword>
<dbReference type="EMBL" id="MU001635">
    <property type="protein sequence ID" value="KAF2483639.1"/>
    <property type="molecule type" value="Genomic_DNA"/>
</dbReference>
<protein>
    <submittedName>
        <fullName evidence="3">Uncharacterized protein</fullName>
    </submittedName>
</protein>